<dbReference type="VEuPathDB" id="VectorBase:PPAPM1_005955"/>
<dbReference type="EC" id="4.1.1.17" evidence="7"/>
<dbReference type="PRINTS" id="PR01182">
    <property type="entry name" value="ORNDCRBXLASE"/>
</dbReference>
<dbReference type="VEuPathDB" id="VectorBase:PPAPM1_004986"/>
<dbReference type="EMBL" id="AJVK01026175">
    <property type="status" value="NOT_ANNOTATED_CDS"/>
    <property type="molecule type" value="Genomic_DNA"/>
</dbReference>
<evidence type="ECO:0000256" key="8">
    <source>
        <dbReference type="ARBA" id="ARBA00046672"/>
    </source>
</evidence>
<dbReference type="PANTHER" id="PTHR11482">
    <property type="entry name" value="ARGININE/DIAMINOPIMELATE/ORNITHINE DECARBOXYLASE"/>
    <property type="match status" value="1"/>
</dbReference>
<comment type="similarity">
    <text evidence="2">Belongs to the Orn/Lys/Arg decarboxylase class-II family.</text>
</comment>
<evidence type="ECO:0000256" key="1">
    <source>
        <dbReference type="ARBA" id="ARBA00001933"/>
    </source>
</evidence>
<dbReference type="Proteomes" id="UP000092462">
    <property type="component" value="Unassembled WGS sequence"/>
</dbReference>
<dbReference type="GO" id="GO:0004586">
    <property type="term" value="F:ornithine decarboxylase activity"/>
    <property type="evidence" value="ECO:0007669"/>
    <property type="project" value="UniProtKB-EC"/>
</dbReference>
<dbReference type="InterPro" id="IPR029066">
    <property type="entry name" value="PLP-binding_barrel"/>
</dbReference>
<dbReference type="InterPro" id="IPR009006">
    <property type="entry name" value="Ala_racemase/Decarboxylase_C"/>
</dbReference>
<dbReference type="InterPro" id="IPR022653">
    <property type="entry name" value="De-COase2_pyr-phos_BS"/>
</dbReference>
<comment type="pathway">
    <text evidence="6">Amine and polyamine biosynthesis; putrescine biosynthesis via L-ornithine pathway; putrescine from L-ornithine: step 1/1.</text>
</comment>
<keyword evidence="4" id="KW-0620">Polyamine biosynthesis</keyword>
<evidence type="ECO:0000256" key="6">
    <source>
        <dbReference type="ARBA" id="ARBA00034115"/>
    </source>
</evidence>
<comment type="catalytic activity">
    <reaction evidence="9">
        <text>L-ornithine + H(+) = putrescine + CO2</text>
        <dbReference type="Rhea" id="RHEA:22964"/>
        <dbReference type="ChEBI" id="CHEBI:15378"/>
        <dbReference type="ChEBI" id="CHEBI:16526"/>
        <dbReference type="ChEBI" id="CHEBI:46911"/>
        <dbReference type="ChEBI" id="CHEBI:326268"/>
        <dbReference type="EC" id="4.1.1.17"/>
    </reaction>
</comment>
<dbReference type="PROSITE" id="PS00878">
    <property type="entry name" value="ODR_DC_2_1"/>
    <property type="match status" value="1"/>
</dbReference>
<evidence type="ECO:0000256" key="7">
    <source>
        <dbReference type="ARBA" id="ARBA00034138"/>
    </source>
</evidence>
<protein>
    <recommendedName>
        <fullName evidence="7">ornithine decarboxylase</fullName>
        <ecNumber evidence="7">4.1.1.17</ecNumber>
    </recommendedName>
</protein>
<dbReference type="Gene3D" id="2.40.37.10">
    <property type="entry name" value="Lyase, Ornithine Decarboxylase, Chain A, domain 1"/>
    <property type="match status" value="1"/>
</dbReference>
<proteinExistence type="inferred from homology"/>
<dbReference type="EnsemblMetazoa" id="PPAI003173-RA">
    <property type="protein sequence ID" value="PPAI003173-PA"/>
    <property type="gene ID" value="PPAI003173"/>
</dbReference>
<dbReference type="PRINTS" id="PR01179">
    <property type="entry name" value="ODADCRBXLASE"/>
</dbReference>
<dbReference type="SUPFAM" id="SSF50621">
    <property type="entry name" value="Alanine racemase C-terminal domain-like"/>
    <property type="match status" value="1"/>
</dbReference>
<dbReference type="VEuPathDB" id="VectorBase:PPAI003173"/>
<reference evidence="11" key="1">
    <citation type="submission" date="2022-08" db="UniProtKB">
        <authorList>
            <consortium name="EnsemblMetazoa"/>
        </authorList>
    </citation>
    <scope>IDENTIFICATION</scope>
    <source>
        <strain evidence="11">Israel</strain>
    </source>
</reference>
<dbReference type="SUPFAM" id="SSF51419">
    <property type="entry name" value="PLP-binding barrel"/>
    <property type="match status" value="1"/>
</dbReference>
<keyword evidence="3" id="KW-0663">Pyridoxal phosphate</keyword>
<dbReference type="PANTHER" id="PTHR11482:SF6">
    <property type="entry name" value="ORNITHINE DECARBOXYLASE 1-RELATED"/>
    <property type="match status" value="1"/>
</dbReference>
<evidence type="ECO:0000256" key="3">
    <source>
        <dbReference type="ARBA" id="ARBA00022898"/>
    </source>
</evidence>
<comment type="cofactor">
    <cofactor evidence="1">
        <name>pyridoxal 5'-phosphate</name>
        <dbReference type="ChEBI" id="CHEBI:597326"/>
    </cofactor>
</comment>
<feature type="domain" description="Orn/DAP/Arg decarboxylase 2 N-terminal" evidence="10">
    <location>
        <begin position="44"/>
        <end position="131"/>
    </location>
</feature>
<evidence type="ECO:0000313" key="12">
    <source>
        <dbReference type="Proteomes" id="UP000092462"/>
    </source>
</evidence>
<comment type="subunit">
    <text evidence="8">Homodimer. Only the dimer is catalytically active, as the active sites are constructed of residues from both monomers.</text>
</comment>
<dbReference type="Gene3D" id="3.20.20.10">
    <property type="entry name" value="Alanine racemase"/>
    <property type="match status" value="1"/>
</dbReference>
<dbReference type="GO" id="GO:0033387">
    <property type="term" value="P:putrescine biosynthetic process from arginine, via ornithine"/>
    <property type="evidence" value="ECO:0007669"/>
    <property type="project" value="TreeGrafter"/>
</dbReference>
<evidence type="ECO:0000256" key="9">
    <source>
        <dbReference type="ARBA" id="ARBA00049127"/>
    </source>
</evidence>
<dbReference type="InterPro" id="IPR000183">
    <property type="entry name" value="Orn/DAP/Arg_de-COase"/>
</dbReference>
<keyword evidence="12" id="KW-1185">Reference proteome</keyword>
<evidence type="ECO:0000313" key="11">
    <source>
        <dbReference type="EnsemblMetazoa" id="PPAI003173-PA"/>
    </source>
</evidence>
<dbReference type="Pfam" id="PF02784">
    <property type="entry name" value="Orn_Arg_deC_N"/>
    <property type="match status" value="1"/>
</dbReference>
<accession>A0A1B0D6R4</accession>
<evidence type="ECO:0000256" key="5">
    <source>
        <dbReference type="ARBA" id="ARBA00023239"/>
    </source>
</evidence>
<organism evidence="11 12">
    <name type="scientific">Phlebotomus papatasi</name>
    <name type="common">Sandfly</name>
    <dbReference type="NCBI Taxonomy" id="29031"/>
    <lineage>
        <taxon>Eukaryota</taxon>
        <taxon>Metazoa</taxon>
        <taxon>Ecdysozoa</taxon>
        <taxon>Arthropoda</taxon>
        <taxon>Hexapoda</taxon>
        <taxon>Insecta</taxon>
        <taxon>Pterygota</taxon>
        <taxon>Neoptera</taxon>
        <taxon>Endopterygota</taxon>
        <taxon>Diptera</taxon>
        <taxon>Nematocera</taxon>
        <taxon>Psychodoidea</taxon>
        <taxon>Psychodidae</taxon>
        <taxon>Phlebotomus</taxon>
        <taxon>Phlebotomus</taxon>
    </lineage>
</organism>
<name>A0A1B0D6R4_PHLPP</name>
<sequence>MENEITSFEGQLDVDAIFRQKIYEEKVAGQYEAFVIIVLVIYRTKYDIWRQKLPRVKPFYAIKCNSNENVVKLLAELGVGVGFDCSSTTEEFKSVFKYRVTPDRIIYAHSRKDNFELGVTVHSKKEYLDADGNVSHVKYIINDGIHGSFNTIRYDIPLRPCYALARKASDRKAEVQAVNCSLMSPSCNGLNKLSEKMILPLLDIVDVIVFPNMGAYTHCLASTFNGFMKPTIM</sequence>
<dbReference type="InterPro" id="IPR002433">
    <property type="entry name" value="Orn_de-COase"/>
</dbReference>
<dbReference type="InterPro" id="IPR022644">
    <property type="entry name" value="De-COase2_N"/>
</dbReference>
<dbReference type="GO" id="GO:0005737">
    <property type="term" value="C:cytoplasm"/>
    <property type="evidence" value="ECO:0007669"/>
    <property type="project" value="TreeGrafter"/>
</dbReference>
<dbReference type="AlphaFoldDB" id="A0A1B0D6R4"/>
<evidence type="ECO:0000259" key="10">
    <source>
        <dbReference type="Pfam" id="PF02784"/>
    </source>
</evidence>
<evidence type="ECO:0000256" key="2">
    <source>
        <dbReference type="ARBA" id="ARBA00008872"/>
    </source>
</evidence>
<keyword evidence="5" id="KW-0456">Lyase</keyword>
<evidence type="ECO:0000256" key="4">
    <source>
        <dbReference type="ARBA" id="ARBA00023115"/>
    </source>
</evidence>